<dbReference type="GO" id="GO:0043190">
    <property type="term" value="C:ATP-binding cassette (ABC) transporter complex"/>
    <property type="evidence" value="ECO:0007669"/>
    <property type="project" value="InterPro"/>
</dbReference>
<evidence type="ECO:0000313" key="3">
    <source>
        <dbReference type="Proteomes" id="UP000254425"/>
    </source>
</evidence>
<dbReference type="Proteomes" id="UP000254425">
    <property type="component" value="Chromosome"/>
</dbReference>
<dbReference type="Gene3D" id="3.40.190.120">
    <property type="entry name" value="Osmoprotection protein (prox), domain 2"/>
    <property type="match status" value="1"/>
</dbReference>
<feature type="domain" description="ABC-type glycine betaine transport system substrate-binding" evidence="1">
    <location>
        <begin position="39"/>
        <end position="306"/>
    </location>
</feature>
<accession>A0A345Y1C8</accession>
<dbReference type="EMBL" id="CP031320">
    <property type="protein sequence ID" value="AXK37694.1"/>
    <property type="molecule type" value="Genomic_DNA"/>
</dbReference>
<dbReference type="SUPFAM" id="SSF53850">
    <property type="entry name" value="Periplasmic binding protein-like II"/>
    <property type="match status" value="1"/>
</dbReference>
<organism evidence="2 3">
    <name type="scientific">Streptomyces armeniacus</name>
    <dbReference type="NCBI Taxonomy" id="83291"/>
    <lineage>
        <taxon>Bacteria</taxon>
        <taxon>Bacillati</taxon>
        <taxon>Actinomycetota</taxon>
        <taxon>Actinomycetes</taxon>
        <taxon>Kitasatosporales</taxon>
        <taxon>Streptomycetaceae</taxon>
        <taxon>Streptomyces</taxon>
    </lineage>
</organism>
<dbReference type="KEGG" id="sarm:DVA86_27450"/>
<keyword evidence="3" id="KW-1185">Reference proteome</keyword>
<dbReference type="GO" id="GO:0022857">
    <property type="term" value="F:transmembrane transporter activity"/>
    <property type="evidence" value="ECO:0007669"/>
    <property type="project" value="InterPro"/>
</dbReference>
<proteinExistence type="predicted"/>
<name>A0A345Y1C8_9ACTN</name>
<evidence type="ECO:0000313" key="2">
    <source>
        <dbReference type="EMBL" id="AXK37694.1"/>
    </source>
</evidence>
<evidence type="ECO:0000259" key="1">
    <source>
        <dbReference type="Pfam" id="PF04069"/>
    </source>
</evidence>
<protein>
    <recommendedName>
        <fullName evidence="1">ABC-type glycine betaine transport system substrate-binding domain-containing protein</fullName>
    </recommendedName>
</protein>
<gene>
    <name evidence="2" type="ORF">DVA86_27450</name>
</gene>
<dbReference type="Pfam" id="PF04069">
    <property type="entry name" value="OpuAC"/>
    <property type="match status" value="1"/>
</dbReference>
<sequence length="313" mass="34055">MPALSGCSGAAGDTGSVGARELRGGSLAKDFDLDGAEFTVGSKEFTEQKILGKIMIYALRAAGARTADQTGLNGSAIVRGALKSGDVDMYWEYSGTGWTQFLGHDRPVQGSKRQYEATAREDAEKHGIEWLGPARFGNQYAIARAGDADGPVGEVEKLSDLKRLGEEHPDELTLCGASEFLDREIRALQKTYGVSFPSPQVYQNALALNYVNVAKGSPCRLAEVFTTDARLESLDLKVLTDDKGHFTTELAALTLREDTLRKHPELRELAERLGRELTKETVIDLNAMVDLDGRTPDEAALRFLRENGFIAKG</sequence>
<reference evidence="2 3" key="1">
    <citation type="submission" date="2018-07" db="EMBL/GenBank/DDBJ databases">
        <title>Draft genome of the type strain Streptomyces armeniacus ATCC 15676.</title>
        <authorList>
            <person name="Labana P."/>
            <person name="Gosse J.T."/>
            <person name="Boddy C.N."/>
        </authorList>
    </citation>
    <scope>NUCLEOTIDE SEQUENCE [LARGE SCALE GENOMIC DNA]</scope>
    <source>
        <strain evidence="2 3">ATCC 15676</strain>
    </source>
</reference>
<dbReference type="Gene3D" id="3.40.190.10">
    <property type="entry name" value="Periplasmic binding protein-like II"/>
    <property type="match status" value="1"/>
</dbReference>
<dbReference type="InterPro" id="IPR007210">
    <property type="entry name" value="ABC_Gly_betaine_transp_sub-bd"/>
</dbReference>
<dbReference type="AlphaFoldDB" id="A0A345Y1C8"/>